<dbReference type="KEGG" id="spad:DVK44_00590"/>
<evidence type="ECO:0000259" key="3">
    <source>
        <dbReference type="Pfam" id="PF14028"/>
    </source>
</evidence>
<proteinExistence type="predicted"/>
<dbReference type="Pfam" id="PF04738">
    <property type="entry name" value="Lant_dehydr_N"/>
    <property type="match status" value="1"/>
</dbReference>
<evidence type="ECO:0000313" key="5">
    <source>
        <dbReference type="Proteomes" id="UP000253868"/>
    </source>
</evidence>
<accession>A0A345HI98</accession>
<dbReference type="Pfam" id="PF14028">
    <property type="entry name" value="Lant_dehydr_C"/>
    <property type="match status" value="1"/>
</dbReference>
<evidence type="ECO:0008006" key="6">
    <source>
        <dbReference type="Google" id="ProtNLM"/>
    </source>
</evidence>
<feature type="domain" description="Thiopeptide-type bacteriocin biosynthesis" evidence="3">
    <location>
        <begin position="826"/>
        <end position="1094"/>
    </location>
</feature>
<dbReference type="InterPro" id="IPR006827">
    <property type="entry name" value="Lant_deHydtase_N"/>
</dbReference>
<feature type="region of interest" description="Disordered" evidence="1">
    <location>
        <begin position="412"/>
        <end position="432"/>
    </location>
</feature>
<dbReference type="AlphaFoldDB" id="A0A345HI98"/>
<dbReference type="EMBL" id="CP031194">
    <property type="protein sequence ID" value="AXG76422.1"/>
    <property type="molecule type" value="Genomic_DNA"/>
</dbReference>
<keyword evidence="5" id="KW-1185">Reference proteome</keyword>
<dbReference type="Proteomes" id="UP000253868">
    <property type="component" value="Chromosome"/>
</dbReference>
<dbReference type="OrthoDB" id="1273722at2"/>
<protein>
    <recommendedName>
        <fullName evidence="6">Lantibiotic dehydratase</fullName>
    </recommendedName>
</protein>
<gene>
    <name evidence="4" type="ORF">DVK44_00590</name>
</gene>
<reference evidence="5" key="1">
    <citation type="submission" date="2018-07" db="EMBL/GenBank/DDBJ databases">
        <authorList>
            <person name="Zhao J."/>
        </authorList>
    </citation>
    <scope>NUCLEOTIDE SEQUENCE [LARGE SCALE GENOMIC DNA]</scope>
    <source>
        <strain evidence="5">GSSD-12</strain>
    </source>
</reference>
<feature type="domain" description="Lantibiotic dehydratase N-terminal" evidence="2">
    <location>
        <begin position="55"/>
        <end position="730"/>
    </location>
</feature>
<evidence type="ECO:0000256" key="1">
    <source>
        <dbReference type="SAM" id="MobiDB-lite"/>
    </source>
</evidence>
<dbReference type="InterPro" id="IPR023809">
    <property type="entry name" value="Thiopep_bacteriocin_synth_dom"/>
</dbReference>
<evidence type="ECO:0000313" key="4">
    <source>
        <dbReference type="EMBL" id="AXG76422.1"/>
    </source>
</evidence>
<sequence length="1116" mass="120586">MPEAPLFRCSGAGLLRAPVHPVTRADEVRWDADSPEEDESGRLAEAVSRLARPRPVAEAIAVASPSLARTLAQTLAQTAGDTDKEPAALRRALRALAGYRLRMASRETPFGLMSGVAPVRFGDDAQAVAAQEVAAQGANAQEVKVRWGDAHRRAVRPDRAWLTALVTEWEQRPEVLRWLRVVANGLCFVRDGRVVLPYLPHSAPGGSAEAPVREVSVRRTDAVALVMEQADTPVLCGELARRLGAAFPAAPPGSAEGMLVRLVAKGFLLSEAHPPLEAADPLDHLLSALAAVPPEDLPELPELRAIRVALGAYAALPLGAGLTALTEVSERMRGLRAADQPVHVDLALDAEARLPGAVAEEAARAAGLLWRLSPPEPGPAHLREYHAEFLERYGVGRPVPVRELLDPDIGLGAPAGYRCPPGPRPEPAEDRRDTARDEVLAALAQRALLAGEREILLSDDHPAVARLAHDGGRPPLGMDLCAHLLADTPEALAEGRFRLVLSSHSGRAGAMLGRFAHLLPEDMRASLTELARDPGPSDADADADADVLNAQVSFRTGRARAANIAQAPRLLEYRLPVGTFADRGDPAVLDLARLAVTATAERLLLVETRTGRRVRPAVFHLLDPEWDLPNAARLLCDLTTSGVRGWRGWSWGAAEALPYLPRVRYGRTVLAPARWRPDDTLRDRNTPRDTWTRAVAAWRDTWHVPRRVRVGSADRHIELDLDLPAHLDLLRHELGHGPGTFVQELPTAAGCGDGWLAGPDGVHRGEIVFPLLARTAATSTTGPRAGVSTTGPRAPGHPVVTGLPVVTGRPQQIRQGRREHLPGGEWLHASLYCLPARQNEVLTTHLPALLETLPPEVDRWFFVRYADSHDHLRLRWHGPAHLLTGRLLPQVHAFATALRDAGLTRRLVLDTYAPEIERYGGPRAMAAAERVFHTDSLAVLETLRLARTGTLTVDPLPLAAAGHMALTHAFFTGYAPRTAEDSPDPPGLRWLLETFPKDEAAHRGFRRTRQEALATVNPYTAGSFPSGITGSTALRRAWAARTEAAVAYGSVLRELGTRSEAPPTEALASLLHMHHNRLIGANPLTEQGSYAVARGAAQAHEDRRRASRAASPEATG</sequence>
<organism evidence="4 5">
    <name type="scientific">Streptomyces paludis</name>
    <dbReference type="NCBI Taxonomy" id="2282738"/>
    <lineage>
        <taxon>Bacteria</taxon>
        <taxon>Bacillati</taxon>
        <taxon>Actinomycetota</taxon>
        <taxon>Actinomycetes</taxon>
        <taxon>Kitasatosporales</taxon>
        <taxon>Streptomycetaceae</taxon>
        <taxon>Streptomyces</taxon>
    </lineage>
</organism>
<dbReference type="NCBIfam" id="TIGR03891">
    <property type="entry name" value="thiopep_ocin"/>
    <property type="match status" value="1"/>
</dbReference>
<feature type="region of interest" description="Disordered" evidence="1">
    <location>
        <begin position="1093"/>
        <end position="1116"/>
    </location>
</feature>
<evidence type="ECO:0000259" key="2">
    <source>
        <dbReference type="Pfam" id="PF04738"/>
    </source>
</evidence>
<name>A0A345HI98_9ACTN</name>